<dbReference type="InterPro" id="IPR019585">
    <property type="entry name" value="Rpn7/CSN1"/>
</dbReference>
<dbReference type="InterPro" id="IPR048624">
    <property type="entry name" value="CSN1_C"/>
</dbReference>
<dbReference type="GO" id="GO:0008180">
    <property type="term" value="C:COP9 signalosome"/>
    <property type="evidence" value="ECO:0007669"/>
    <property type="project" value="UniProtKB-KW"/>
</dbReference>
<keyword evidence="10" id="KW-1185">Reference proteome</keyword>
<name>A0A9D4YVP5_CHLVU</name>
<feature type="region of interest" description="Disordered" evidence="7">
    <location>
        <begin position="422"/>
        <end position="492"/>
    </location>
</feature>
<keyword evidence="4" id="KW-0963">Cytoplasm</keyword>
<keyword evidence="5" id="KW-0736">Signalosome</keyword>
<feature type="compositionally biased region" description="Basic and acidic residues" evidence="7">
    <location>
        <begin position="458"/>
        <end position="472"/>
    </location>
</feature>
<evidence type="ECO:0000259" key="8">
    <source>
        <dbReference type="PROSITE" id="PS50250"/>
    </source>
</evidence>
<protein>
    <recommendedName>
        <fullName evidence="8">PCI domain-containing protein</fullName>
    </recommendedName>
</protein>
<dbReference type="SMART" id="SM00088">
    <property type="entry name" value="PINT"/>
    <property type="match status" value="1"/>
</dbReference>
<dbReference type="Gene3D" id="1.25.40.570">
    <property type="match status" value="1"/>
</dbReference>
<feature type="compositionally biased region" description="Gly residues" evidence="7">
    <location>
        <begin position="426"/>
        <end position="437"/>
    </location>
</feature>
<evidence type="ECO:0000256" key="6">
    <source>
        <dbReference type="ARBA" id="ARBA00023242"/>
    </source>
</evidence>
<keyword evidence="6" id="KW-0539">Nucleus</keyword>
<reference evidence="9" key="2">
    <citation type="submission" date="2020-11" db="EMBL/GenBank/DDBJ databases">
        <authorList>
            <person name="Cecchin M."/>
            <person name="Marcolungo L."/>
            <person name="Rossato M."/>
            <person name="Girolomoni L."/>
            <person name="Cosentino E."/>
            <person name="Cuine S."/>
            <person name="Li-Beisson Y."/>
            <person name="Delledonne M."/>
            <person name="Ballottari M."/>
        </authorList>
    </citation>
    <scope>NUCLEOTIDE SEQUENCE</scope>
    <source>
        <strain evidence="9">211/11P</strain>
        <tissue evidence="9">Whole cell</tissue>
    </source>
</reference>
<comment type="subcellular location">
    <subcellularLocation>
        <location evidence="2">Cytoplasm</location>
    </subcellularLocation>
    <subcellularLocation>
        <location evidence="1">Nucleus</location>
    </subcellularLocation>
</comment>
<dbReference type="Pfam" id="PF01399">
    <property type="entry name" value="PCI"/>
    <property type="match status" value="1"/>
</dbReference>
<dbReference type="OrthoDB" id="422427at2759"/>
<dbReference type="AlphaFoldDB" id="A0A9D4YVP5"/>
<evidence type="ECO:0000256" key="3">
    <source>
        <dbReference type="ARBA" id="ARBA00008793"/>
    </source>
</evidence>
<dbReference type="Pfam" id="PF21151">
    <property type="entry name" value="CSN1_C"/>
    <property type="match status" value="1"/>
</dbReference>
<dbReference type="InterPro" id="IPR000717">
    <property type="entry name" value="PCI_dom"/>
</dbReference>
<evidence type="ECO:0000256" key="1">
    <source>
        <dbReference type="ARBA" id="ARBA00004123"/>
    </source>
</evidence>
<gene>
    <name evidence="9" type="ORF">D9Q98_007357</name>
</gene>
<accession>A0A9D4YVP5</accession>
<dbReference type="InterPro" id="IPR045135">
    <property type="entry name" value="Rpn7_N"/>
</dbReference>
<evidence type="ECO:0000256" key="2">
    <source>
        <dbReference type="ARBA" id="ARBA00004496"/>
    </source>
</evidence>
<evidence type="ECO:0000313" key="9">
    <source>
        <dbReference type="EMBL" id="KAI3428534.1"/>
    </source>
</evidence>
<proteinExistence type="inferred from homology"/>
<dbReference type="SUPFAM" id="SSF46785">
    <property type="entry name" value="Winged helix' DNA-binding domain"/>
    <property type="match status" value="1"/>
</dbReference>
<evidence type="ECO:0000256" key="4">
    <source>
        <dbReference type="ARBA" id="ARBA00022490"/>
    </source>
</evidence>
<dbReference type="InterPro" id="IPR036390">
    <property type="entry name" value="WH_DNA-bd_sf"/>
</dbReference>
<evidence type="ECO:0000256" key="5">
    <source>
        <dbReference type="ARBA" id="ARBA00022790"/>
    </source>
</evidence>
<comment type="caution">
    <text evidence="9">The sequence shown here is derived from an EMBL/GenBank/DDBJ whole genome shotgun (WGS) entry which is preliminary data.</text>
</comment>
<dbReference type="Proteomes" id="UP001055712">
    <property type="component" value="Unassembled WGS sequence"/>
</dbReference>
<organism evidence="9 10">
    <name type="scientific">Chlorella vulgaris</name>
    <name type="common">Green alga</name>
    <dbReference type="NCBI Taxonomy" id="3077"/>
    <lineage>
        <taxon>Eukaryota</taxon>
        <taxon>Viridiplantae</taxon>
        <taxon>Chlorophyta</taxon>
        <taxon>core chlorophytes</taxon>
        <taxon>Trebouxiophyceae</taxon>
        <taxon>Chlorellales</taxon>
        <taxon>Chlorellaceae</taxon>
        <taxon>Chlorella clade</taxon>
        <taxon>Chlorella</taxon>
    </lineage>
</organism>
<comment type="similarity">
    <text evidence="3">Belongs to the CSN1 family.</text>
</comment>
<dbReference type="PANTHER" id="PTHR14145:SF2">
    <property type="entry name" value="COP9 SIGNALOSOME COMPLEX SUBUNIT 1"/>
    <property type="match status" value="1"/>
</dbReference>
<dbReference type="PROSITE" id="PS50250">
    <property type="entry name" value="PCI"/>
    <property type="match status" value="1"/>
</dbReference>
<sequence>MEIDHPPGPAAAAPAAQQDAFDLEAYVSNYSGHARINRLLFIADRSVGNPLELEALKLAADTLKQQTEDTQRYAEVIERINGRAGPQYALDSEWVERVEQTAEQHRVRLESELGVYRSNLVKESIRMGHNQLGDFFYQRGDLQAAFKHYMRTRDYCTTGHHIIHMCLQVVKCSVELGNYVHLSNYVMKAESTPEAQEDSVVMSKLACASGLYLLEQGRYKAAALKFAGVSYELGYSFQEVIAPQDVAIYGALCGMATLTRAELAQRIMHNPFFRELLELVPQVREAVSDFYASKYTSCLNHLDSLRSQFALDIHLHDHIASLYQSVRNKALTQYAAPFAALDMNGMAAFFNTSIGGLEKELAALIGSQQIKARIDSHGKVLYARKPDQRSITYQQAIKAGEEYVRNTQALLLRASIMQHDLIQKPAGGGGGGGGSGGPDRPDRGEGPPGRHGRHRGERRGDRDRAGPSEERGSILGAMGTAVWNKFGSRHGD</sequence>
<evidence type="ECO:0000313" key="10">
    <source>
        <dbReference type="Proteomes" id="UP001055712"/>
    </source>
</evidence>
<feature type="domain" description="PCI" evidence="8">
    <location>
        <begin position="222"/>
        <end position="388"/>
    </location>
</feature>
<reference evidence="9" key="1">
    <citation type="journal article" date="2019" name="Plant J.">
        <title>Chlorella vulgaris genome assembly and annotation reveals the molecular basis for metabolic acclimation to high light conditions.</title>
        <authorList>
            <person name="Cecchin M."/>
            <person name="Marcolungo L."/>
            <person name="Rossato M."/>
            <person name="Girolomoni L."/>
            <person name="Cosentino E."/>
            <person name="Cuine S."/>
            <person name="Li-Beisson Y."/>
            <person name="Delledonne M."/>
            <person name="Ballottari M."/>
        </authorList>
    </citation>
    <scope>NUCLEOTIDE SEQUENCE</scope>
    <source>
        <strain evidence="9">211/11P</strain>
    </source>
</reference>
<evidence type="ECO:0000256" key="7">
    <source>
        <dbReference type="SAM" id="MobiDB-lite"/>
    </source>
</evidence>
<dbReference type="EMBL" id="SIDB01000009">
    <property type="protein sequence ID" value="KAI3428534.1"/>
    <property type="molecule type" value="Genomic_DNA"/>
</dbReference>
<dbReference type="GO" id="GO:0005737">
    <property type="term" value="C:cytoplasm"/>
    <property type="evidence" value="ECO:0007669"/>
    <property type="project" value="UniProtKB-SubCell"/>
</dbReference>
<dbReference type="Pfam" id="PF10602">
    <property type="entry name" value="RPN7"/>
    <property type="match status" value="1"/>
</dbReference>
<dbReference type="PANTHER" id="PTHR14145">
    <property type="entry name" value="26S PROTESOME SUBUNIT 6"/>
    <property type="match status" value="1"/>
</dbReference>